<dbReference type="RefSeq" id="WP_376864214.1">
    <property type="nucleotide sequence ID" value="NZ_JBHRYB010000001.1"/>
</dbReference>
<gene>
    <name evidence="5" type="primary">dapC</name>
    <name evidence="5" type="ORF">ACFOMG_00895</name>
</gene>
<dbReference type="SUPFAM" id="SSF53383">
    <property type="entry name" value="PLP-dependent transferases"/>
    <property type="match status" value="1"/>
</dbReference>
<proteinExistence type="predicted"/>
<reference evidence="6" key="1">
    <citation type="journal article" date="2019" name="Int. J. Syst. Evol. Microbiol.">
        <title>The Global Catalogue of Microorganisms (GCM) 10K type strain sequencing project: providing services to taxonomists for standard genome sequencing and annotation.</title>
        <authorList>
            <consortium name="The Broad Institute Genomics Platform"/>
            <consortium name="The Broad Institute Genome Sequencing Center for Infectious Disease"/>
            <person name="Wu L."/>
            <person name="Ma J."/>
        </authorList>
    </citation>
    <scope>NUCLEOTIDE SEQUENCE [LARGE SCALE GENOMIC DNA]</scope>
    <source>
        <strain evidence="6">KCTC 42424</strain>
    </source>
</reference>
<keyword evidence="2 5" id="KW-0032">Aminotransferase</keyword>
<comment type="caution">
    <text evidence="5">The sequence shown here is derived from an EMBL/GenBank/DDBJ whole genome shotgun (WGS) entry which is preliminary data.</text>
</comment>
<evidence type="ECO:0000256" key="1">
    <source>
        <dbReference type="ARBA" id="ARBA00001933"/>
    </source>
</evidence>
<dbReference type="InterPro" id="IPR015421">
    <property type="entry name" value="PyrdxlP-dep_Trfase_major"/>
</dbReference>
<dbReference type="NCBIfam" id="TIGR03538">
    <property type="entry name" value="DapC_gpp"/>
    <property type="match status" value="1"/>
</dbReference>
<dbReference type="PANTHER" id="PTHR42832">
    <property type="entry name" value="AMINO ACID AMINOTRANSFERASE"/>
    <property type="match status" value="1"/>
</dbReference>
<dbReference type="EMBL" id="JBHRYB010000001">
    <property type="protein sequence ID" value="MFC3678664.1"/>
    <property type="molecule type" value="Genomic_DNA"/>
</dbReference>
<protein>
    <submittedName>
        <fullName evidence="5">Succinyldiaminopimelate transaminase</fullName>
        <ecNumber evidence="5">2.6.1.17</ecNumber>
    </submittedName>
</protein>
<evidence type="ECO:0000313" key="5">
    <source>
        <dbReference type="EMBL" id="MFC3678664.1"/>
    </source>
</evidence>
<accession>A0ABV7VNA6</accession>
<dbReference type="PANTHER" id="PTHR42832:SF3">
    <property type="entry name" value="L-GLUTAMINE--4-(METHYLSULFANYL)-2-OXOBUTANOATE AMINOTRANSFERASE"/>
    <property type="match status" value="1"/>
</dbReference>
<dbReference type="GO" id="GO:0009016">
    <property type="term" value="F:succinyldiaminopimelate transaminase activity"/>
    <property type="evidence" value="ECO:0007669"/>
    <property type="project" value="UniProtKB-EC"/>
</dbReference>
<dbReference type="CDD" id="cd00609">
    <property type="entry name" value="AAT_like"/>
    <property type="match status" value="1"/>
</dbReference>
<keyword evidence="3 5" id="KW-0808">Transferase</keyword>
<dbReference type="InterPro" id="IPR019878">
    <property type="entry name" value="DapC_beta/gammaproteobac"/>
</dbReference>
<comment type="cofactor">
    <cofactor evidence="1">
        <name>pyridoxal 5'-phosphate</name>
        <dbReference type="ChEBI" id="CHEBI:597326"/>
    </cofactor>
</comment>
<dbReference type="Pfam" id="PF00155">
    <property type="entry name" value="Aminotran_1_2"/>
    <property type="match status" value="1"/>
</dbReference>
<dbReference type="InterPro" id="IPR004839">
    <property type="entry name" value="Aminotransferase_I/II_large"/>
</dbReference>
<evidence type="ECO:0000256" key="3">
    <source>
        <dbReference type="ARBA" id="ARBA00022679"/>
    </source>
</evidence>
<dbReference type="InterPro" id="IPR015422">
    <property type="entry name" value="PyrdxlP-dep_Trfase_small"/>
</dbReference>
<keyword evidence="6" id="KW-1185">Reference proteome</keyword>
<dbReference type="Gene3D" id="3.90.1150.10">
    <property type="entry name" value="Aspartate Aminotransferase, domain 1"/>
    <property type="match status" value="1"/>
</dbReference>
<evidence type="ECO:0000313" key="6">
    <source>
        <dbReference type="Proteomes" id="UP001595722"/>
    </source>
</evidence>
<sequence>MNPDLSKLQPYPFEKLTALKAAVTADTSLAHIALSIGEPKHPAPDFVQQALIDNIARLENYPTTKGLPELSQAIADWLQQRFKLSTVDAQTQVIPVNGTREAIFAFTQAAIDRSASKPLVLSPNPFYQIYEGAAYLAGATPHFLPCLEENGFMPDFDAISADVWQDCQLLFLCSPGNPTGAVIPFEQLQKLLQLADEHDFIIASDECYSEIYVDGKEAPIGLLQACEQLGRHDYKRCVVFHSLSKRSNLPGLRSGFIAGDAELLKPFLLYRTYHGCAMPLQTQLASIAAWGDEQHVAENRRQYSLKFAAVLDILQPVLDVRQTDASFYLWPKTPINEETFAQQLYARQQVTVLPGSYLSRTVDGINPGANRIRMALVASVKECIEAASRMRQFIETL</sequence>
<feature type="domain" description="Aminotransferase class I/classII large" evidence="4">
    <location>
        <begin position="32"/>
        <end position="375"/>
    </location>
</feature>
<dbReference type="InterPro" id="IPR015424">
    <property type="entry name" value="PyrdxlP-dep_Trfase"/>
</dbReference>
<dbReference type="InterPro" id="IPR050881">
    <property type="entry name" value="LL-DAP_aminotransferase"/>
</dbReference>
<dbReference type="Proteomes" id="UP001595722">
    <property type="component" value="Unassembled WGS sequence"/>
</dbReference>
<evidence type="ECO:0000256" key="2">
    <source>
        <dbReference type="ARBA" id="ARBA00022576"/>
    </source>
</evidence>
<evidence type="ECO:0000259" key="4">
    <source>
        <dbReference type="Pfam" id="PF00155"/>
    </source>
</evidence>
<name>A0ABV7VNA6_9GAMM</name>
<dbReference type="Gene3D" id="3.40.640.10">
    <property type="entry name" value="Type I PLP-dependent aspartate aminotransferase-like (Major domain)"/>
    <property type="match status" value="1"/>
</dbReference>
<organism evidence="5 6">
    <name type="scientific">Bacterioplanoides pacificum</name>
    <dbReference type="NCBI Taxonomy" id="1171596"/>
    <lineage>
        <taxon>Bacteria</taxon>
        <taxon>Pseudomonadati</taxon>
        <taxon>Pseudomonadota</taxon>
        <taxon>Gammaproteobacteria</taxon>
        <taxon>Oceanospirillales</taxon>
        <taxon>Oceanospirillaceae</taxon>
        <taxon>Bacterioplanoides</taxon>
    </lineage>
</organism>
<dbReference type="EC" id="2.6.1.17" evidence="5"/>